<dbReference type="PANTHER" id="PTHR23135">
    <property type="entry name" value="MUR LIGASE FAMILY MEMBER"/>
    <property type="match status" value="1"/>
</dbReference>
<reference evidence="2 3" key="1">
    <citation type="submission" date="2016-09" db="EMBL/GenBank/DDBJ databases">
        <title>genome sequences of unsequenced Mycobacteria.</title>
        <authorList>
            <person name="Greninger A.L."/>
            <person name="Jerome K.R."/>
            <person name="Mcnair B."/>
            <person name="Wallis C."/>
            <person name="Fang F."/>
        </authorList>
    </citation>
    <scope>NUCLEOTIDE SEQUENCE [LARGE SCALE GENOMIC DNA]</scope>
    <source>
        <strain evidence="2 3">BM1</strain>
    </source>
</reference>
<accession>A0A1T3VSC0</accession>
<name>A0A1T3VSC0_9MYCO</name>
<dbReference type="Pfam" id="PF02875">
    <property type="entry name" value="Mur_ligase_C"/>
    <property type="match status" value="1"/>
</dbReference>
<keyword evidence="2" id="KW-0436">Ligase</keyword>
<protein>
    <submittedName>
        <fullName evidence="2">UDP-N-acetylmuramoyl-L-alanyl-D-glutamate--2, 6-diaminopimelate ligase</fullName>
    </submittedName>
</protein>
<dbReference type="SUPFAM" id="SSF53244">
    <property type="entry name" value="MurD-like peptide ligases, peptide-binding domain"/>
    <property type="match status" value="1"/>
</dbReference>
<dbReference type="InterPro" id="IPR004101">
    <property type="entry name" value="Mur_ligase_C"/>
</dbReference>
<dbReference type="PANTHER" id="PTHR23135:SF4">
    <property type="entry name" value="UDP-N-ACETYLMURAMOYL-L-ALANYL-D-GLUTAMATE--2,6-DIAMINOPIMELATE LIGASE MURE HOMOLOG, CHLOROPLASTIC"/>
    <property type="match status" value="1"/>
</dbReference>
<proteinExistence type="predicted"/>
<dbReference type="Gene3D" id="3.90.190.20">
    <property type="entry name" value="Mur ligase, C-terminal domain"/>
    <property type="match status" value="1"/>
</dbReference>
<sequence>HKPGALEAVLQTLRAQLPAGGRLAVVFGAGGNRDAGKREPMGRVAAGLADLVVVTDDNPRDEDPAVIRAAVLAGAIGGDAEVVEIGDRRAAIDFAVDWARAGDVVLIAGKGHESGQTSRGTTRPFDDRVELAEALERQTR</sequence>
<evidence type="ECO:0000313" key="2">
    <source>
        <dbReference type="EMBL" id="OPE44912.1"/>
    </source>
</evidence>
<dbReference type="InterPro" id="IPR036615">
    <property type="entry name" value="Mur_ligase_C_dom_sf"/>
</dbReference>
<evidence type="ECO:0000313" key="3">
    <source>
        <dbReference type="Proteomes" id="UP000191039"/>
    </source>
</evidence>
<gene>
    <name evidence="2" type="ORF">BV510_29905</name>
</gene>
<organism evidence="2 3">
    <name type="scientific">Mycolicibacterium diernhoferi</name>
    <dbReference type="NCBI Taxonomy" id="1801"/>
    <lineage>
        <taxon>Bacteria</taxon>
        <taxon>Bacillati</taxon>
        <taxon>Actinomycetota</taxon>
        <taxon>Actinomycetes</taxon>
        <taxon>Mycobacteriales</taxon>
        <taxon>Mycobacteriaceae</taxon>
        <taxon>Mycolicibacterium</taxon>
    </lineage>
</organism>
<dbReference type="GO" id="GO:0016881">
    <property type="term" value="F:acid-amino acid ligase activity"/>
    <property type="evidence" value="ECO:0007669"/>
    <property type="project" value="InterPro"/>
</dbReference>
<dbReference type="EMBL" id="MIJD01000604">
    <property type="protein sequence ID" value="OPE44912.1"/>
    <property type="molecule type" value="Genomic_DNA"/>
</dbReference>
<dbReference type="RefSeq" id="WP_324617961.1">
    <property type="nucleotide sequence ID" value="NZ_MIJD01000604.1"/>
</dbReference>
<feature type="domain" description="Mur ligase C-terminal" evidence="1">
    <location>
        <begin position="1"/>
        <end position="111"/>
    </location>
</feature>
<dbReference type="Proteomes" id="UP000191039">
    <property type="component" value="Unassembled WGS sequence"/>
</dbReference>
<feature type="non-terminal residue" evidence="2">
    <location>
        <position position="1"/>
    </location>
</feature>
<dbReference type="AlphaFoldDB" id="A0A1T3VSC0"/>
<evidence type="ECO:0000259" key="1">
    <source>
        <dbReference type="Pfam" id="PF02875"/>
    </source>
</evidence>
<comment type="caution">
    <text evidence="2">The sequence shown here is derived from an EMBL/GenBank/DDBJ whole genome shotgun (WGS) entry which is preliminary data.</text>
</comment>